<accession>A0A8S2PSH1</accession>
<gene>
    <name evidence="1" type="ORF">SMN809_LOCUS15465</name>
</gene>
<reference evidence="1" key="1">
    <citation type="submission" date="2021-02" db="EMBL/GenBank/DDBJ databases">
        <authorList>
            <person name="Nowell W R."/>
        </authorList>
    </citation>
    <scope>NUCLEOTIDE SEQUENCE</scope>
</reference>
<organism evidence="1 2">
    <name type="scientific">Rotaria magnacalcarata</name>
    <dbReference type="NCBI Taxonomy" id="392030"/>
    <lineage>
        <taxon>Eukaryota</taxon>
        <taxon>Metazoa</taxon>
        <taxon>Spiralia</taxon>
        <taxon>Gnathifera</taxon>
        <taxon>Rotifera</taxon>
        <taxon>Eurotatoria</taxon>
        <taxon>Bdelloidea</taxon>
        <taxon>Philodinida</taxon>
        <taxon>Philodinidae</taxon>
        <taxon>Rotaria</taxon>
    </lineage>
</organism>
<feature type="non-terminal residue" evidence="1">
    <location>
        <position position="1"/>
    </location>
</feature>
<dbReference type="AlphaFoldDB" id="A0A8S2PSH1"/>
<protein>
    <submittedName>
        <fullName evidence="1">Uncharacterized protein</fullName>
    </submittedName>
</protein>
<proteinExistence type="predicted"/>
<evidence type="ECO:0000313" key="2">
    <source>
        <dbReference type="Proteomes" id="UP000676336"/>
    </source>
</evidence>
<comment type="caution">
    <text evidence="1">The sequence shown here is derived from an EMBL/GenBank/DDBJ whole genome shotgun (WGS) entry which is preliminary data.</text>
</comment>
<dbReference type="Proteomes" id="UP000676336">
    <property type="component" value="Unassembled WGS sequence"/>
</dbReference>
<dbReference type="EMBL" id="CAJOBI010006658">
    <property type="protein sequence ID" value="CAF4065951.1"/>
    <property type="molecule type" value="Genomic_DNA"/>
</dbReference>
<evidence type="ECO:0000313" key="1">
    <source>
        <dbReference type="EMBL" id="CAF4065951.1"/>
    </source>
</evidence>
<name>A0A8S2PSH1_9BILA</name>
<sequence length="120" mass="13001">KSYSAIDSYGYLYANPFDPLNITSNLLVSSDDDETGIGDQFSMSYPLEAGANYNLIFTTFDRSLTGRFFIVVSGPARVILRSMNTTLNQSSTTTSTTVATPGGVSFSNHRNLSNKCCGED</sequence>